<protein>
    <recommendedName>
        <fullName evidence="6">Inclusion membrane protein A</fullName>
    </recommendedName>
</protein>
<evidence type="ECO:0008006" key="6">
    <source>
        <dbReference type="Google" id="ProtNLM"/>
    </source>
</evidence>
<keyword evidence="3" id="KW-0812">Transmembrane</keyword>
<dbReference type="Proteomes" id="UP000078162">
    <property type="component" value="Chromosome"/>
</dbReference>
<organism evidence="4 5">
    <name type="scientific">Candidatus Chlamydia sanziniae</name>
    <dbReference type="NCBI Taxonomy" id="1806891"/>
    <lineage>
        <taxon>Bacteria</taxon>
        <taxon>Pseudomonadati</taxon>
        <taxon>Chlamydiota</taxon>
        <taxon>Chlamydiia</taxon>
        <taxon>Chlamydiales</taxon>
        <taxon>Chlamydiaceae</taxon>
        <taxon>Chlamydia/Chlamydophila group</taxon>
        <taxon>Chlamydia</taxon>
    </lineage>
</organism>
<feature type="transmembrane region" description="Helical" evidence="3">
    <location>
        <begin position="23"/>
        <end position="41"/>
    </location>
</feature>
<proteinExistence type="predicted"/>
<evidence type="ECO:0000256" key="1">
    <source>
        <dbReference type="SAM" id="Coils"/>
    </source>
</evidence>
<keyword evidence="3" id="KW-1133">Transmembrane helix</keyword>
<evidence type="ECO:0000313" key="4">
    <source>
        <dbReference type="EMBL" id="ANH78965.1"/>
    </source>
</evidence>
<reference evidence="4 5" key="1">
    <citation type="submission" date="2016-03" db="EMBL/GenBank/DDBJ databases">
        <title>Culture-independent genomics supports pathogen discovery for uncultivable bacteria within the genus Chlamydia.</title>
        <authorList>
            <person name="Taylor-Brown A."/>
            <person name="Bachmann N.L."/>
            <person name="Borel N."/>
            <person name="Polkinghorne A."/>
        </authorList>
    </citation>
    <scope>NUCLEOTIDE SEQUENCE [LARGE SCALE GENOMIC DNA]</scope>
    <source>
        <strain evidence="4 5">2742-308</strain>
    </source>
</reference>
<evidence type="ECO:0000256" key="2">
    <source>
        <dbReference type="SAM" id="MobiDB-lite"/>
    </source>
</evidence>
<feature type="compositionally biased region" description="Polar residues" evidence="2">
    <location>
        <begin position="292"/>
        <end position="305"/>
    </location>
</feature>
<gene>
    <name evidence="4" type="ORF">Cs308_0795</name>
</gene>
<keyword evidence="1" id="KW-0175">Coiled coil</keyword>
<name>A0A1A9HVV1_9CHLA</name>
<evidence type="ECO:0000256" key="3">
    <source>
        <dbReference type="SAM" id="Phobius"/>
    </source>
</evidence>
<sequence>MLLAIIPVILAMSAPLGFTTGLGFLLAIVVVGLILAALLCHSDSTTTQATKALQVEIGNLIIQNQALKETSKALHNNCTQLQNEIEDLSKANAELQHHSDELQVLLTQLGNVSTILSKHSTSAQQLVARLNELGLNLLEMEGKASSAIREFLRQINVLFTEEIIVVLSEQIFHLRQTVHTFEGLLQQQKHQATKMDQVLLNFEEEAIMRQRHIKFLTEQEGKLRKTVLHLGSLLETAQLVETKLRNAVFKQTLKRSLSTGDVSMPGGGGGDSEEEELSSEPMSQEEPMDLTKGTTGSPSPDTHPSSRQRDTSFSRFLPPPPPPPPPSPSPPPVYSPLDRIDEEKDEDDK</sequence>
<dbReference type="PATRIC" id="fig|1806891.3.peg.788"/>
<evidence type="ECO:0000313" key="5">
    <source>
        <dbReference type="Proteomes" id="UP000078162"/>
    </source>
</evidence>
<accession>A0A1A9HVV1</accession>
<feature type="compositionally biased region" description="Pro residues" evidence="2">
    <location>
        <begin position="317"/>
        <end position="334"/>
    </location>
</feature>
<keyword evidence="3" id="KW-0472">Membrane</keyword>
<dbReference type="KEGG" id="csaz:Cs308_0795"/>
<feature type="coiled-coil region" evidence="1">
    <location>
        <begin position="64"/>
        <end position="108"/>
    </location>
</feature>
<dbReference type="EMBL" id="CP014639">
    <property type="protein sequence ID" value="ANH78965.1"/>
    <property type="molecule type" value="Genomic_DNA"/>
</dbReference>
<keyword evidence="5" id="KW-1185">Reference proteome</keyword>
<dbReference type="AlphaFoldDB" id="A0A1A9HVV1"/>
<dbReference type="STRING" id="1806891.Cs308_0795"/>
<feature type="region of interest" description="Disordered" evidence="2">
    <location>
        <begin position="258"/>
        <end position="349"/>
    </location>
</feature>